<dbReference type="AlphaFoldDB" id="A0A5C8PQX6"/>
<evidence type="ECO:0000313" key="3">
    <source>
        <dbReference type="Proteomes" id="UP000321638"/>
    </source>
</evidence>
<gene>
    <name evidence="2" type="ORF">FHP25_08440</name>
</gene>
<dbReference type="OrthoDB" id="7947566at2"/>
<reference evidence="2 3" key="1">
    <citation type="submission" date="2019-06" db="EMBL/GenBank/DDBJ databases">
        <title>New taxonomy in bacterial strain CC-CFT640, isolated from vineyard.</title>
        <authorList>
            <person name="Lin S.-Y."/>
            <person name="Tsai C.-F."/>
            <person name="Young C.-C."/>
        </authorList>
    </citation>
    <scope>NUCLEOTIDE SEQUENCE [LARGE SCALE GENOMIC DNA]</scope>
    <source>
        <strain evidence="2 3">CC-CFT640</strain>
    </source>
</reference>
<name>A0A5C8PQX6_9HYPH</name>
<evidence type="ECO:0000256" key="1">
    <source>
        <dbReference type="SAM" id="SignalP"/>
    </source>
</evidence>
<dbReference type="Proteomes" id="UP000321638">
    <property type="component" value="Unassembled WGS sequence"/>
</dbReference>
<evidence type="ECO:0000313" key="2">
    <source>
        <dbReference type="EMBL" id="TXL78217.1"/>
    </source>
</evidence>
<keyword evidence="1" id="KW-0732">Signal</keyword>
<organism evidence="2 3">
    <name type="scientific">Vineibacter terrae</name>
    <dbReference type="NCBI Taxonomy" id="2586908"/>
    <lineage>
        <taxon>Bacteria</taxon>
        <taxon>Pseudomonadati</taxon>
        <taxon>Pseudomonadota</taxon>
        <taxon>Alphaproteobacteria</taxon>
        <taxon>Hyphomicrobiales</taxon>
        <taxon>Vineibacter</taxon>
    </lineage>
</organism>
<comment type="caution">
    <text evidence="2">The sequence shown here is derived from an EMBL/GenBank/DDBJ whole genome shotgun (WGS) entry which is preliminary data.</text>
</comment>
<dbReference type="RefSeq" id="WP_147846485.1">
    <property type="nucleotide sequence ID" value="NZ_VDUZ01000007.1"/>
</dbReference>
<feature type="chain" id="PRO_5023009554" evidence="1">
    <location>
        <begin position="19"/>
        <end position="195"/>
    </location>
</feature>
<keyword evidence="3" id="KW-1185">Reference proteome</keyword>
<proteinExistence type="predicted"/>
<dbReference type="EMBL" id="VDUZ01000007">
    <property type="protein sequence ID" value="TXL78217.1"/>
    <property type="molecule type" value="Genomic_DNA"/>
</dbReference>
<sequence>MSRSARLLLAGLAATALAAGTLSLAVAQESPRKAPKVRSIPFVSITKSDGSTKYYETNAIPLLINKACFGWRTWLGGPDRTVSLVEVLQTSQPAKDVIAGPETEVSPDKTRATTRMRERVVDGYMMRSWCIIDGDPPGTYSYYITIDGEPRGEFVFCAIEMKDQDEEIDPTELSCPNKFQSVERQPIRPSAAPPG</sequence>
<feature type="signal peptide" evidence="1">
    <location>
        <begin position="1"/>
        <end position="18"/>
    </location>
</feature>
<protein>
    <submittedName>
        <fullName evidence="2">Uncharacterized protein</fullName>
    </submittedName>
</protein>
<accession>A0A5C8PQX6</accession>